<reference evidence="3 4" key="1">
    <citation type="journal article" date="2018" name="Genome Announc.">
        <title>Complete genomes of two Megasphaera elsdenii strains, NCIMB 702410 and ATCC 25940.</title>
        <authorList>
            <person name="Hatmaker E.A."/>
            <person name="O'Dell K."/>
            <person name="Riley L.A."/>
            <person name="Klingeman D.M."/>
            <person name="Guss A.M."/>
        </authorList>
    </citation>
    <scope>NUCLEOTIDE SEQUENCE [LARGE SCALE GENOMIC DNA]</scope>
    <source>
        <strain evidence="3 4">NCIMB702410</strain>
    </source>
</reference>
<dbReference type="SUPFAM" id="SSF47413">
    <property type="entry name" value="lambda repressor-like DNA-binding domains"/>
    <property type="match status" value="1"/>
</dbReference>
<dbReference type="PANTHER" id="PTHR46558:SF11">
    <property type="entry name" value="HTH-TYPE TRANSCRIPTIONAL REGULATOR XRE"/>
    <property type="match status" value="1"/>
</dbReference>
<accession>A0A2S0M622</accession>
<dbReference type="CDD" id="cd00093">
    <property type="entry name" value="HTH_XRE"/>
    <property type="match status" value="1"/>
</dbReference>
<dbReference type="EMBL" id="CP027569">
    <property type="protein sequence ID" value="AVO26897.1"/>
    <property type="molecule type" value="Genomic_DNA"/>
</dbReference>
<dbReference type="Proteomes" id="UP000238358">
    <property type="component" value="Chromosome"/>
</dbReference>
<dbReference type="OrthoDB" id="194368at2"/>
<dbReference type="PANTHER" id="PTHR46558">
    <property type="entry name" value="TRACRIPTIONAL REGULATORY PROTEIN-RELATED-RELATED"/>
    <property type="match status" value="1"/>
</dbReference>
<keyword evidence="1" id="KW-0238">DNA-binding</keyword>
<dbReference type="Gene3D" id="1.10.260.40">
    <property type="entry name" value="lambda repressor-like DNA-binding domains"/>
    <property type="match status" value="1"/>
</dbReference>
<evidence type="ECO:0000256" key="1">
    <source>
        <dbReference type="ARBA" id="ARBA00023125"/>
    </source>
</evidence>
<evidence type="ECO:0000259" key="2">
    <source>
        <dbReference type="PROSITE" id="PS50943"/>
    </source>
</evidence>
<organism evidence="3 4">
    <name type="scientific">Megasphaera elsdenii</name>
    <dbReference type="NCBI Taxonomy" id="907"/>
    <lineage>
        <taxon>Bacteria</taxon>
        <taxon>Bacillati</taxon>
        <taxon>Bacillota</taxon>
        <taxon>Negativicutes</taxon>
        <taxon>Veillonellales</taxon>
        <taxon>Veillonellaceae</taxon>
        <taxon>Megasphaera</taxon>
    </lineage>
</organism>
<dbReference type="InterPro" id="IPR001387">
    <property type="entry name" value="Cro/C1-type_HTH"/>
</dbReference>
<name>A0A2S0M622_MEGEL</name>
<dbReference type="InterPro" id="IPR010982">
    <property type="entry name" value="Lambda_DNA-bd_dom_sf"/>
</dbReference>
<dbReference type="AlphaFoldDB" id="A0A2S0M622"/>
<feature type="domain" description="HTH cro/C1-type" evidence="2">
    <location>
        <begin position="7"/>
        <end position="61"/>
    </location>
</feature>
<dbReference type="Pfam" id="PF01381">
    <property type="entry name" value="HTH_3"/>
    <property type="match status" value="1"/>
</dbReference>
<dbReference type="GO" id="GO:0003677">
    <property type="term" value="F:DNA binding"/>
    <property type="evidence" value="ECO:0007669"/>
    <property type="project" value="UniProtKB-KW"/>
</dbReference>
<proteinExistence type="predicted"/>
<protein>
    <submittedName>
        <fullName evidence="3">XRE family transcriptional regulator</fullName>
    </submittedName>
</protein>
<dbReference type="RefSeq" id="WP_027895159.1">
    <property type="nucleotide sequence ID" value="NZ_CP027569.1"/>
</dbReference>
<dbReference type="PROSITE" id="PS50943">
    <property type="entry name" value="HTH_CROC1"/>
    <property type="match status" value="1"/>
</dbReference>
<sequence length="166" mass="19083">MTIGETIRNIRQVKGLSQKELADICGVSMGAVSAWEQGRNEPRPRILNKIADHFNIPVNMLLHPQSDTLQLFEDTQASDHKFSAQEERLIHQYRQLSQLGKDTVNAVIHVQLQGQKANYPEGYESASEFVNEPKGLYEQLYKASPEILQEIERYFQYLQEKEGHKT</sequence>
<evidence type="ECO:0000313" key="4">
    <source>
        <dbReference type="Proteomes" id="UP000238358"/>
    </source>
</evidence>
<gene>
    <name evidence="3" type="ORF">C6Y28_04315</name>
</gene>
<evidence type="ECO:0000313" key="3">
    <source>
        <dbReference type="EMBL" id="AVO26897.1"/>
    </source>
</evidence>
<dbReference type="SMART" id="SM00530">
    <property type="entry name" value="HTH_XRE"/>
    <property type="match status" value="1"/>
</dbReference>